<dbReference type="EMBL" id="NCKV01005002">
    <property type="protein sequence ID" value="RWS24338.1"/>
    <property type="molecule type" value="Genomic_DNA"/>
</dbReference>
<dbReference type="Gene3D" id="1.20.58.1880">
    <property type="match status" value="1"/>
</dbReference>
<dbReference type="STRING" id="299467.A0A443S9V6"/>
<sequence>MSVANNVGDIFAAAGMAFTKLGELTMHLQAKQEINSAGQKWDEADVEMLRSAIKKFGEDLNRISDNIKRKTVTQLKTGVKRKLNDDTNTSKVVISNITTTPITKSPVSKNSPV</sequence>
<dbReference type="SUPFAM" id="SSF46689">
    <property type="entry name" value="Homeodomain-like"/>
    <property type="match status" value="1"/>
</dbReference>
<proteinExistence type="predicted"/>
<dbReference type="InterPro" id="IPR009057">
    <property type="entry name" value="Homeodomain-like_sf"/>
</dbReference>
<evidence type="ECO:0000313" key="3">
    <source>
        <dbReference type="Proteomes" id="UP000288716"/>
    </source>
</evidence>
<evidence type="ECO:0000256" key="1">
    <source>
        <dbReference type="ARBA" id="ARBA00004123"/>
    </source>
</evidence>
<dbReference type="CDD" id="cd00167">
    <property type="entry name" value="SANT"/>
    <property type="match status" value="1"/>
</dbReference>
<evidence type="ECO:0000313" key="2">
    <source>
        <dbReference type="EMBL" id="RWS24338.1"/>
    </source>
</evidence>
<gene>
    <name evidence="2" type="ORF">B4U80_06548</name>
</gene>
<dbReference type="AlphaFoldDB" id="A0A443S9V6"/>
<name>A0A443S9V6_9ACAR</name>
<dbReference type="GO" id="GO:0016589">
    <property type="term" value="C:NURF complex"/>
    <property type="evidence" value="ECO:0007669"/>
    <property type="project" value="TreeGrafter"/>
</dbReference>
<dbReference type="InterPro" id="IPR001005">
    <property type="entry name" value="SANT/Myb"/>
</dbReference>
<reference evidence="2 3" key="1">
    <citation type="journal article" date="2018" name="Gigascience">
        <title>Genomes of trombidid mites reveal novel predicted allergens and laterally-transferred genes associated with secondary metabolism.</title>
        <authorList>
            <person name="Dong X."/>
            <person name="Chaisiri K."/>
            <person name="Xia D."/>
            <person name="Armstrong S.D."/>
            <person name="Fang Y."/>
            <person name="Donnelly M.J."/>
            <person name="Kadowaki T."/>
            <person name="McGarry J.W."/>
            <person name="Darby A.C."/>
            <person name="Makepeace B.L."/>
        </authorList>
    </citation>
    <scope>NUCLEOTIDE SEQUENCE [LARGE SCALE GENOMIC DNA]</scope>
    <source>
        <strain evidence="2">UoL-UT</strain>
    </source>
</reference>
<dbReference type="GO" id="GO:0071339">
    <property type="term" value="C:MLL1 complex"/>
    <property type="evidence" value="ECO:0007669"/>
    <property type="project" value="TreeGrafter"/>
</dbReference>
<keyword evidence="3" id="KW-1185">Reference proteome</keyword>
<dbReference type="PANTHER" id="PTHR21397">
    <property type="entry name" value="CHROMATIN COMPLEXES SUBUNIT BAP18-RELATED"/>
    <property type="match status" value="1"/>
</dbReference>
<dbReference type="PANTHER" id="PTHR21397:SF2">
    <property type="entry name" value="CHROMATIN COMPLEXES SUBUNIT BAP18"/>
    <property type="match status" value="1"/>
</dbReference>
<dbReference type="VEuPathDB" id="VectorBase:LDEU007701"/>
<comment type="subcellular location">
    <subcellularLocation>
        <location evidence="1">Nucleus</location>
    </subcellularLocation>
</comment>
<organism evidence="2 3">
    <name type="scientific">Leptotrombidium deliense</name>
    <dbReference type="NCBI Taxonomy" id="299467"/>
    <lineage>
        <taxon>Eukaryota</taxon>
        <taxon>Metazoa</taxon>
        <taxon>Ecdysozoa</taxon>
        <taxon>Arthropoda</taxon>
        <taxon>Chelicerata</taxon>
        <taxon>Arachnida</taxon>
        <taxon>Acari</taxon>
        <taxon>Acariformes</taxon>
        <taxon>Trombidiformes</taxon>
        <taxon>Prostigmata</taxon>
        <taxon>Anystina</taxon>
        <taxon>Parasitengona</taxon>
        <taxon>Trombiculoidea</taxon>
        <taxon>Trombiculidae</taxon>
        <taxon>Leptotrombidium</taxon>
    </lineage>
</organism>
<protein>
    <submittedName>
        <fullName evidence="2">Chromatin complexes subunit BAP18-like isoform X4</fullName>
    </submittedName>
</protein>
<dbReference type="OrthoDB" id="10021571at2759"/>
<accession>A0A443S9V6</accession>
<dbReference type="Proteomes" id="UP000288716">
    <property type="component" value="Unassembled WGS sequence"/>
</dbReference>
<comment type="caution">
    <text evidence="2">The sequence shown here is derived from an EMBL/GenBank/DDBJ whole genome shotgun (WGS) entry which is preliminary data.</text>
</comment>